<dbReference type="Gene3D" id="3.30.200.20">
    <property type="entry name" value="Phosphorylase Kinase, domain 1"/>
    <property type="match status" value="1"/>
</dbReference>
<dbReference type="Pfam" id="PF02816">
    <property type="entry name" value="Alpha_kinase"/>
    <property type="match status" value="1"/>
</dbReference>
<evidence type="ECO:0000313" key="8">
    <source>
        <dbReference type="Proteomes" id="UP001642484"/>
    </source>
</evidence>
<keyword evidence="1" id="KW-0723">Serine/threonine-protein kinase</keyword>
<proteinExistence type="predicted"/>
<organism evidence="7 8">
    <name type="scientific">Durusdinium trenchii</name>
    <dbReference type="NCBI Taxonomy" id="1381693"/>
    <lineage>
        <taxon>Eukaryota</taxon>
        <taxon>Sar</taxon>
        <taxon>Alveolata</taxon>
        <taxon>Dinophyceae</taxon>
        <taxon>Suessiales</taxon>
        <taxon>Symbiodiniaceae</taxon>
        <taxon>Durusdinium</taxon>
    </lineage>
</organism>
<dbReference type="EMBL" id="CAXAMN010002270">
    <property type="protein sequence ID" value="CAK8998883.1"/>
    <property type="molecule type" value="Genomic_DNA"/>
</dbReference>
<feature type="domain" description="Alpha-type protein kinase" evidence="6">
    <location>
        <begin position="68"/>
        <end position="270"/>
    </location>
</feature>
<keyword evidence="3" id="KW-0547">Nucleotide-binding</keyword>
<keyword evidence="4" id="KW-0418">Kinase</keyword>
<dbReference type="SUPFAM" id="SSF56112">
    <property type="entry name" value="Protein kinase-like (PK-like)"/>
    <property type="match status" value="1"/>
</dbReference>
<keyword evidence="8" id="KW-1185">Reference proteome</keyword>
<dbReference type="Proteomes" id="UP001642484">
    <property type="component" value="Unassembled WGS sequence"/>
</dbReference>
<keyword evidence="2" id="KW-0808">Transferase</keyword>
<gene>
    <name evidence="7" type="ORF">CCMP2556_LOCUS5436</name>
</gene>
<dbReference type="PROSITE" id="PS51158">
    <property type="entry name" value="ALPHA_KINASE"/>
    <property type="match status" value="1"/>
</dbReference>
<name>A0ABP0IBW6_9DINO</name>
<dbReference type="PANTHER" id="PTHR45992">
    <property type="entry name" value="EUKARYOTIC ELONGATION FACTOR 2 KINASE-RELATED"/>
    <property type="match status" value="1"/>
</dbReference>
<dbReference type="InterPro" id="IPR004166">
    <property type="entry name" value="a-kinase_dom"/>
</dbReference>
<reference evidence="7 8" key="1">
    <citation type="submission" date="2024-02" db="EMBL/GenBank/DDBJ databases">
        <authorList>
            <person name="Chen Y."/>
            <person name="Shah S."/>
            <person name="Dougan E. K."/>
            <person name="Thang M."/>
            <person name="Chan C."/>
        </authorList>
    </citation>
    <scope>NUCLEOTIDE SEQUENCE [LARGE SCALE GENOMIC DNA]</scope>
</reference>
<dbReference type="InterPro" id="IPR011009">
    <property type="entry name" value="Kinase-like_dom_sf"/>
</dbReference>
<evidence type="ECO:0000256" key="5">
    <source>
        <dbReference type="ARBA" id="ARBA00022840"/>
    </source>
</evidence>
<evidence type="ECO:0000313" key="7">
    <source>
        <dbReference type="EMBL" id="CAK8998883.1"/>
    </source>
</evidence>
<dbReference type="SMART" id="SM00811">
    <property type="entry name" value="Alpha_kinase"/>
    <property type="match status" value="1"/>
</dbReference>
<evidence type="ECO:0000256" key="1">
    <source>
        <dbReference type="ARBA" id="ARBA00022527"/>
    </source>
</evidence>
<evidence type="ECO:0000259" key="6">
    <source>
        <dbReference type="PROSITE" id="PS51158"/>
    </source>
</evidence>
<evidence type="ECO:0000256" key="2">
    <source>
        <dbReference type="ARBA" id="ARBA00022679"/>
    </source>
</evidence>
<protein>
    <recommendedName>
        <fullName evidence="6">Alpha-type protein kinase domain-containing protein</fullName>
    </recommendedName>
</protein>
<dbReference type="PANTHER" id="PTHR45992:SF2">
    <property type="entry name" value="EUKARYOTIC ELONGATION FACTOR 2 KINASE"/>
    <property type="match status" value="1"/>
</dbReference>
<comment type="caution">
    <text evidence="7">The sequence shown here is derived from an EMBL/GenBank/DDBJ whole genome shotgun (WGS) entry which is preliminary data.</text>
</comment>
<evidence type="ECO:0000256" key="4">
    <source>
        <dbReference type="ARBA" id="ARBA00022777"/>
    </source>
</evidence>
<dbReference type="InterPro" id="IPR051852">
    <property type="entry name" value="Alpha-type_PK"/>
</dbReference>
<evidence type="ECO:0000256" key="3">
    <source>
        <dbReference type="ARBA" id="ARBA00022741"/>
    </source>
</evidence>
<keyword evidence="5" id="KW-0067">ATP-binding</keyword>
<accession>A0ABP0IBW6</accession>
<sequence length="270" mass="30670">MFVPAPRQFSLSEETKASIKAEVAAEASTGLRGVQESLLRAARKAREQISKEWKDFNPGPPVLAKKRCFDVHTDGWVEEQVMVQLDSEAFGKGAVRECFRMKEVRLETRQFAHMEGTEPKDDSNQAASPHLSFEAIVCGLMELPRSSRRTIWVAKRSIADHHRKIMHRRECETDVIHQTFAKHYAELFNQEVHRHAVETGLGRCGAHDIDFLLTHVVEMPDRVTMSAEAFVLGEYRKHNTNGGCTIGPRTTPQAFSYFTFIKSGRRLCET</sequence>